<sequence>MDFNFSLDRQEDEVFDKNDDNILKVSVTVAGVPVENKDNCFVFLDMTRDAMIGLGVELIRKAMESDLECGYCELYPVRYPLRRMGVYLHPDSCRLFLGMAAEFSEKFEEMFPDD</sequence>
<reference evidence="1 2" key="1">
    <citation type="submission" date="2020-05" db="EMBL/GenBank/DDBJ databases">
        <title>Draft genome sequence of Desulfovibrio sp. strain HN2T.</title>
        <authorList>
            <person name="Ueno A."/>
            <person name="Tamazawa S."/>
            <person name="Tamamura S."/>
            <person name="Murakami T."/>
            <person name="Kiyama T."/>
            <person name="Inomata H."/>
            <person name="Amano Y."/>
            <person name="Miyakawa K."/>
            <person name="Tamaki H."/>
            <person name="Naganuma T."/>
            <person name="Kaneko K."/>
        </authorList>
    </citation>
    <scope>NUCLEOTIDE SEQUENCE [LARGE SCALE GENOMIC DNA]</scope>
    <source>
        <strain evidence="1 2">HN2</strain>
    </source>
</reference>
<evidence type="ECO:0000313" key="1">
    <source>
        <dbReference type="EMBL" id="GFM35101.1"/>
    </source>
</evidence>
<accession>A0A7J0BP95</accession>
<dbReference type="RefSeq" id="WP_174406735.1">
    <property type="nucleotide sequence ID" value="NZ_BLVO01000016.1"/>
</dbReference>
<organism evidence="1 2">
    <name type="scientific">Desulfovibrio subterraneus</name>
    <dbReference type="NCBI Taxonomy" id="2718620"/>
    <lineage>
        <taxon>Bacteria</taxon>
        <taxon>Pseudomonadati</taxon>
        <taxon>Thermodesulfobacteriota</taxon>
        <taxon>Desulfovibrionia</taxon>
        <taxon>Desulfovibrionales</taxon>
        <taxon>Desulfovibrionaceae</taxon>
        <taxon>Desulfovibrio</taxon>
    </lineage>
</organism>
<proteinExistence type="predicted"/>
<dbReference type="EMBL" id="BLVO01000016">
    <property type="protein sequence ID" value="GFM35101.1"/>
    <property type="molecule type" value="Genomic_DNA"/>
</dbReference>
<comment type="caution">
    <text evidence="1">The sequence shown here is derived from an EMBL/GenBank/DDBJ whole genome shotgun (WGS) entry which is preliminary data.</text>
</comment>
<name>A0A7J0BP95_9BACT</name>
<keyword evidence="2" id="KW-1185">Reference proteome</keyword>
<gene>
    <name evidence="1" type="ORF">DSM101010T_34660</name>
</gene>
<dbReference type="AlphaFoldDB" id="A0A7J0BP95"/>
<protein>
    <submittedName>
        <fullName evidence="1">Uncharacterized protein</fullName>
    </submittedName>
</protein>
<evidence type="ECO:0000313" key="2">
    <source>
        <dbReference type="Proteomes" id="UP000503840"/>
    </source>
</evidence>
<dbReference type="Proteomes" id="UP000503840">
    <property type="component" value="Unassembled WGS sequence"/>
</dbReference>